<feature type="compositionally biased region" description="Polar residues" evidence="8">
    <location>
        <begin position="189"/>
        <end position="203"/>
    </location>
</feature>
<keyword evidence="7" id="KW-0539">Nucleus</keyword>
<feature type="compositionally biased region" description="Basic and acidic residues" evidence="8">
    <location>
        <begin position="247"/>
        <end position="256"/>
    </location>
</feature>
<evidence type="ECO:0000256" key="8">
    <source>
        <dbReference type="SAM" id="MobiDB-lite"/>
    </source>
</evidence>
<keyword evidence="3" id="KW-0509">mRNA transport</keyword>
<dbReference type="Pfam" id="PF08911">
    <property type="entry name" value="NUP50"/>
    <property type="match status" value="1"/>
</dbReference>
<feature type="compositionally biased region" description="Low complexity" evidence="8">
    <location>
        <begin position="429"/>
        <end position="449"/>
    </location>
</feature>
<dbReference type="GO" id="GO:0005643">
    <property type="term" value="C:nuclear pore"/>
    <property type="evidence" value="ECO:0007669"/>
    <property type="project" value="UniProtKB-SubCell"/>
</dbReference>
<evidence type="ECO:0000256" key="2">
    <source>
        <dbReference type="ARBA" id="ARBA00022448"/>
    </source>
</evidence>
<evidence type="ECO:0000313" key="11">
    <source>
        <dbReference type="Proteomes" id="UP000236544"/>
    </source>
</evidence>
<gene>
    <name evidence="10" type="ORF">LAQU0_S06e04434g</name>
</gene>
<feature type="compositionally biased region" description="Polar residues" evidence="8">
    <location>
        <begin position="316"/>
        <end position="338"/>
    </location>
</feature>
<protein>
    <submittedName>
        <fullName evidence="10">LAQU0S06e04434g1_1</fullName>
    </submittedName>
</protein>
<keyword evidence="11" id="KW-1185">Reference proteome</keyword>
<dbReference type="Proteomes" id="UP000236544">
    <property type="component" value="Unassembled WGS sequence"/>
</dbReference>
<dbReference type="FunFam" id="2.30.29.30:FF:000623">
    <property type="entry name" value="Nucleoporin nup61"/>
    <property type="match status" value="1"/>
</dbReference>
<dbReference type="InterPro" id="IPR011993">
    <property type="entry name" value="PH-like_dom_sf"/>
</dbReference>
<evidence type="ECO:0000259" key="9">
    <source>
        <dbReference type="PROSITE" id="PS50196"/>
    </source>
</evidence>
<dbReference type="SMART" id="SM00160">
    <property type="entry name" value="RanBD"/>
    <property type="match status" value="1"/>
</dbReference>
<evidence type="ECO:0000313" key="10">
    <source>
        <dbReference type="EMBL" id="CUS22717.1"/>
    </source>
</evidence>
<dbReference type="Pfam" id="PF00638">
    <property type="entry name" value="Ran_BP1"/>
    <property type="match status" value="1"/>
</dbReference>
<name>A0A0P1KS95_9SACH</name>
<dbReference type="EMBL" id="LN890530">
    <property type="protein sequence ID" value="CUS22717.1"/>
    <property type="molecule type" value="Genomic_DNA"/>
</dbReference>
<feature type="region of interest" description="Disordered" evidence="8">
    <location>
        <begin position="1"/>
        <end position="63"/>
    </location>
</feature>
<dbReference type="InterPro" id="IPR015007">
    <property type="entry name" value="NUP2/50/61"/>
</dbReference>
<feature type="compositionally biased region" description="Basic and acidic residues" evidence="8">
    <location>
        <begin position="418"/>
        <end position="428"/>
    </location>
</feature>
<organism evidence="10 11">
    <name type="scientific">Lachancea quebecensis</name>
    <dbReference type="NCBI Taxonomy" id="1654605"/>
    <lineage>
        <taxon>Eukaryota</taxon>
        <taxon>Fungi</taxon>
        <taxon>Dikarya</taxon>
        <taxon>Ascomycota</taxon>
        <taxon>Saccharomycotina</taxon>
        <taxon>Saccharomycetes</taxon>
        <taxon>Saccharomycetales</taxon>
        <taxon>Saccharomycetaceae</taxon>
        <taxon>Lachancea</taxon>
    </lineage>
</organism>
<evidence type="ECO:0000256" key="5">
    <source>
        <dbReference type="ARBA" id="ARBA00023010"/>
    </source>
</evidence>
<dbReference type="InterPro" id="IPR053074">
    <property type="entry name" value="NPC_Nucleoporin"/>
</dbReference>
<evidence type="ECO:0000256" key="6">
    <source>
        <dbReference type="ARBA" id="ARBA00023132"/>
    </source>
</evidence>
<feature type="compositionally biased region" description="Basic and acidic residues" evidence="8">
    <location>
        <begin position="491"/>
        <end position="513"/>
    </location>
</feature>
<feature type="region of interest" description="Disordered" evidence="8">
    <location>
        <begin position="144"/>
        <end position="515"/>
    </location>
</feature>
<dbReference type="PANTHER" id="PTHR38697:SF1">
    <property type="entry name" value="NUCLEAR PORE COMPLEX PROTEIN SIMILAR TO S. CEREVISIAE NUP2 (EUROFUNG)"/>
    <property type="match status" value="1"/>
</dbReference>
<keyword evidence="5" id="KW-0811">Translocation</keyword>
<proteinExistence type="predicted"/>
<dbReference type="AlphaFoldDB" id="A0A0P1KS95"/>
<accession>A0A0P1KS95</accession>
<dbReference type="Gene3D" id="2.30.29.30">
    <property type="entry name" value="Pleckstrin-homology domain (PH domain)/Phosphotyrosine-binding domain (PTB)"/>
    <property type="match status" value="1"/>
</dbReference>
<dbReference type="InterPro" id="IPR000156">
    <property type="entry name" value="Ran_bind_dom"/>
</dbReference>
<evidence type="ECO:0000256" key="7">
    <source>
        <dbReference type="ARBA" id="ARBA00023242"/>
    </source>
</evidence>
<reference evidence="11" key="1">
    <citation type="submission" date="2015-10" db="EMBL/GenBank/DDBJ databases">
        <authorList>
            <person name="Devillers H."/>
        </authorList>
    </citation>
    <scope>NUCLEOTIDE SEQUENCE [LARGE SCALE GENOMIC DNA]</scope>
</reference>
<sequence>MAKRIADAQITRESLATDADDQEVDVEPSNGFKKASNDVMRTRRIAQPRKKRQLGAGAGAGAGAESSMANAFSLSGGLGSAAGASAGAGAGRATSDAVLGARRKALNLQFQAKIAQVIAADPAADLSSVFTQYQDYLCDMQSGEKPAAQPAAQPATKPATKPAEKPAAPEARSDSESDSDDGDVKVQGPSFTLTQKPTTSSPVFSFGPKKPAKRDPSDSESEVEIKGPQFTFQNKEASKPSNSVFKLKTEPAKSDPEPSAAPDKTQDQAQPQQPKFSFGSEKAVKPAFTFGKPAAVDDKPAQEKPAQNKPAFSFSFGANKTDNENSKTVSAFGSSSESSKPDAEQKPTPFSFPKSNPAPAQEASPKPFSFGQSTPAVNKQDGSEQKPSFSFGQPAADKPKPSFTFGAPGNASANSEDAQEKKSDEKPKPFTFGASSSPAAPSFSFGKPAAPKEPPSGGFKFSLPFSSNTSAPAAGQNASQSTDAKGSDSAAVEKPEAASEAKTEAASEPKADSEQGQAMVMSNGEEGENLLFSKRAKLMVINPETKAYESRGVGELKLLQSKDDKAKVRILCRSDGMGHILLNTKVVKSFQYNPADADKENFVKCPVVNADGKLENYIIRVKQKADGRQLCKSISDAQESM</sequence>
<evidence type="ECO:0000256" key="1">
    <source>
        <dbReference type="ARBA" id="ARBA00004567"/>
    </source>
</evidence>
<dbReference type="PANTHER" id="PTHR38697">
    <property type="entry name" value="NUCLEAR PORE COMPLEX PROTEIN SIMILAR TO S. CEREVISIAE NUP2 (EUROFUNG)"/>
    <property type="match status" value="1"/>
</dbReference>
<dbReference type="GO" id="GO:0051028">
    <property type="term" value="P:mRNA transport"/>
    <property type="evidence" value="ECO:0007669"/>
    <property type="project" value="UniProtKB-KW"/>
</dbReference>
<dbReference type="GO" id="GO:0015031">
    <property type="term" value="P:protein transport"/>
    <property type="evidence" value="ECO:0007669"/>
    <property type="project" value="UniProtKB-KW"/>
</dbReference>
<keyword evidence="6" id="KW-0906">Nuclear pore complex</keyword>
<evidence type="ECO:0000256" key="3">
    <source>
        <dbReference type="ARBA" id="ARBA00022816"/>
    </source>
</evidence>
<keyword evidence="4" id="KW-0653">Protein transport</keyword>
<keyword evidence="2" id="KW-0813">Transport</keyword>
<dbReference type="OrthoDB" id="185618at2759"/>
<feature type="compositionally biased region" description="Polar residues" evidence="8">
    <location>
        <begin position="464"/>
        <end position="484"/>
    </location>
</feature>
<feature type="compositionally biased region" description="Polar residues" evidence="8">
    <location>
        <begin position="230"/>
        <end position="244"/>
    </location>
</feature>
<dbReference type="SUPFAM" id="SSF50729">
    <property type="entry name" value="PH domain-like"/>
    <property type="match status" value="1"/>
</dbReference>
<dbReference type="PROSITE" id="PS50196">
    <property type="entry name" value="RANBD1"/>
    <property type="match status" value="1"/>
</dbReference>
<feature type="compositionally biased region" description="Low complexity" evidence="8">
    <location>
        <begin position="145"/>
        <end position="170"/>
    </location>
</feature>
<feature type="domain" description="RanBD1" evidence="9">
    <location>
        <begin position="506"/>
        <end position="641"/>
    </location>
</feature>
<comment type="subcellular location">
    <subcellularLocation>
        <location evidence="1">Nucleus</location>
        <location evidence="1">Nuclear pore complex</location>
    </subcellularLocation>
</comment>
<feature type="compositionally biased region" description="Basic residues" evidence="8">
    <location>
        <begin position="42"/>
        <end position="53"/>
    </location>
</feature>
<evidence type="ECO:0000256" key="4">
    <source>
        <dbReference type="ARBA" id="ARBA00022927"/>
    </source>
</evidence>